<dbReference type="EMBL" id="CP011112">
    <property type="protein sequence ID" value="AKU17395.1"/>
    <property type="molecule type" value="Genomic_DNA"/>
</dbReference>
<dbReference type="RefSeq" id="WP_052593905.1">
    <property type="nucleotide sequence ID" value="NZ_CP011112.1"/>
</dbReference>
<feature type="region of interest" description="Disordered" evidence="1">
    <location>
        <begin position="70"/>
        <end position="96"/>
    </location>
</feature>
<accession>A0A0K1JLE4</accession>
<dbReference type="Proteomes" id="UP000066480">
    <property type="component" value="Chromosome"/>
</dbReference>
<organism evidence="3 4">
    <name type="scientific">Luteipulveratus mongoliensis</name>
    <dbReference type="NCBI Taxonomy" id="571913"/>
    <lineage>
        <taxon>Bacteria</taxon>
        <taxon>Bacillati</taxon>
        <taxon>Actinomycetota</taxon>
        <taxon>Actinomycetes</taxon>
        <taxon>Micrococcales</taxon>
        <taxon>Dermacoccaceae</taxon>
        <taxon>Luteipulveratus</taxon>
    </lineage>
</organism>
<proteinExistence type="predicted"/>
<protein>
    <submittedName>
        <fullName evidence="3">Uncharacterized protein</fullName>
    </submittedName>
</protein>
<keyword evidence="2" id="KW-0812">Transmembrane</keyword>
<name>A0A0K1JLE4_9MICO</name>
<evidence type="ECO:0000313" key="3">
    <source>
        <dbReference type="EMBL" id="AKU17395.1"/>
    </source>
</evidence>
<keyword evidence="2" id="KW-0472">Membrane</keyword>
<keyword evidence="2" id="KW-1133">Transmembrane helix</keyword>
<evidence type="ECO:0000313" key="4">
    <source>
        <dbReference type="Proteomes" id="UP000066480"/>
    </source>
</evidence>
<dbReference type="AlphaFoldDB" id="A0A0K1JLE4"/>
<feature type="transmembrane region" description="Helical" evidence="2">
    <location>
        <begin position="43"/>
        <end position="63"/>
    </location>
</feature>
<evidence type="ECO:0000256" key="1">
    <source>
        <dbReference type="SAM" id="MobiDB-lite"/>
    </source>
</evidence>
<dbReference type="KEGG" id="lmoi:VV02_18635"/>
<keyword evidence="4" id="KW-1185">Reference proteome</keyword>
<reference evidence="3 4" key="1">
    <citation type="submission" date="2015-03" db="EMBL/GenBank/DDBJ databases">
        <title>Luteipulveratus halotolerans sp. nov., a novel actinobacterium (Dermacoccaceae) from Sarawak, Malaysia.</title>
        <authorList>
            <person name="Juboi H."/>
            <person name="Basik A."/>
            <person name="Shamsul S.S."/>
            <person name="Arnold P."/>
            <person name="Schmitt E.K."/>
            <person name="Sanglier J.-J."/>
            <person name="Yeo T."/>
        </authorList>
    </citation>
    <scope>NUCLEOTIDE SEQUENCE [LARGE SCALE GENOMIC DNA]</scope>
    <source>
        <strain evidence="3 4">MN07-A0370</strain>
    </source>
</reference>
<gene>
    <name evidence="3" type="ORF">VV02_18635</name>
</gene>
<evidence type="ECO:0000256" key="2">
    <source>
        <dbReference type="SAM" id="Phobius"/>
    </source>
</evidence>
<dbReference type="STRING" id="571913.VV02_18635"/>
<sequence>MTLSPEDLKSSMQSYADAAPDLPAARTVAGVESKVTHRRHVQGAAVAAAAALVIALATVWGLAVRPGGDSTMPATPGPPSASRGTAAETGPAPGTLETRARTLGLPLYQDGLVLKDIWSVPTTRAKTFAAATPLELNRNVRNGRAIAVGCTSRQASAHGVMKLYDATGHELGGGDRTCFRTLGSSSYDDAAITMFVLPSSTKSVRVAPPAELGPTAELGIYDYVPWGQFPFNKASSVTRKTRPPVSVTMSSPVGGRQSHTAKVTTYSIATMYLSAPRGRYRIEVNGHVIDPCKSREPTTQCQGGVLTVWQPVEYMSVDVTEAPDSEGQTLTVRVTPIGLDARATWRMGLDPGPKF</sequence>